<protein>
    <submittedName>
        <fullName evidence="8">DUF4433 domain-containing protein</fullName>
    </submittedName>
</protein>
<keyword evidence="4" id="KW-0548">Nucleotidyltransferase</keyword>
<evidence type="ECO:0000256" key="2">
    <source>
        <dbReference type="ARBA" id="ARBA00022676"/>
    </source>
</evidence>
<evidence type="ECO:0000259" key="7">
    <source>
        <dbReference type="PROSITE" id="PS52018"/>
    </source>
</evidence>
<evidence type="ECO:0000313" key="8">
    <source>
        <dbReference type="EMBL" id="MCW6055409.1"/>
    </source>
</evidence>
<evidence type="ECO:0000256" key="3">
    <source>
        <dbReference type="ARBA" id="ARBA00022679"/>
    </source>
</evidence>
<sequence>MNLRQHKEAFSAAAPDLQFAVITIHRNFALKNRWKIIPQHPLANHALQLLDYAEGFEAINWAVMNVRDYHNAECKSVCMAECLSPNIVSPQDFFKIFVSNAEIEAFCGAKMRDAGFNVQLGVNRGMFLR</sequence>
<dbReference type="PROSITE" id="PS52018">
    <property type="entry name" value="DART"/>
    <property type="match status" value="1"/>
</dbReference>
<keyword evidence="3" id="KW-0808">Transferase</keyword>
<proteinExistence type="inferred from homology"/>
<comment type="caution">
    <text evidence="6">Lacks conserved residue(s) required for the propagation of feature annotation.</text>
</comment>
<accession>A0ABT3LG33</accession>
<gene>
    <name evidence="8" type="ORF">K7K06_07065</name>
</gene>
<keyword evidence="5 6" id="KW-0238">DNA-binding</keyword>
<feature type="domain" description="DarT" evidence="7">
    <location>
        <begin position="1"/>
        <end position="128"/>
    </location>
</feature>
<name>A0ABT3LG33_9PSED</name>
<comment type="caution">
    <text evidence="8">The sequence shown here is derived from an EMBL/GenBank/DDBJ whole genome shotgun (WGS) entry which is preliminary data.</text>
</comment>
<comment type="similarity">
    <text evidence="6">Belongs to the DarT ADP-ribosyltransferase family.</text>
</comment>
<dbReference type="EMBL" id="JAINZM010000006">
    <property type="protein sequence ID" value="MCW6055409.1"/>
    <property type="molecule type" value="Genomic_DNA"/>
</dbReference>
<dbReference type="Proteomes" id="UP001142690">
    <property type="component" value="Unassembled WGS sequence"/>
</dbReference>
<keyword evidence="1 6" id="KW-1277">Toxin-antitoxin system</keyword>
<keyword evidence="2" id="KW-0328">Glycosyltransferase</keyword>
<evidence type="ECO:0000256" key="5">
    <source>
        <dbReference type="ARBA" id="ARBA00023125"/>
    </source>
</evidence>
<evidence type="ECO:0000256" key="1">
    <source>
        <dbReference type="ARBA" id="ARBA00022649"/>
    </source>
</evidence>
<dbReference type="InterPro" id="IPR029494">
    <property type="entry name" value="DarT"/>
</dbReference>
<dbReference type="Pfam" id="PF14487">
    <property type="entry name" value="DarT"/>
    <property type="match status" value="1"/>
</dbReference>
<keyword evidence="9" id="KW-1185">Reference proteome</keyword>
<organism evidence="8 9">
    <name type="scientific">Pseudomonas fragariae</name>
    <name type="common">ex Marin et al. 2024</name>
    <dbReference type="NCBI Taxonomy" id="3080056"/>
    <lineage>
        <taxon>Bacteria</taxon>
        <taxon>Pseudomonadati</taxon>
        <taxon>Pseudomonadota</taxon>
        <taxon>Gammaproteobacteria</taxon>
        <taxon>Pseudomonadales</taxon>
        <taxon>Pseudomonadaceae</taxon>
        <taxon>Pseudomonas</taxon>
    </lineage>
</organism>
<evidence type="ECO:0000256" key="4">
    <source>
        <dbReference type="ARBA" id="ARBA00022695"/>
    </source>
</evidence>
<reference evidence="8" key="1">
    <citation type="submission" date="2021-08" db="EMBL/GenBank/DDBJ databases">
        <title>Characterization of Pseudomonas fragariae.</title>
        <authorList>
            <person name="Carvalho R."/>
            <person name="Marin M."/>
        </authorList>
    </citation>
    <scope>NUCLEOTIDE SEQUENCE</scope>
    <source>
        <strain evidence="8">17</strain>
    </source>
</reference>
<evidence type="ECO:0000256" key="6">
    <source>
        <dbReference type="PROSITE-ProRule" id="PRU01362"/>
    </source>
</evidence>
<evidence type="ECO:0000313" key="9">
    <source>
        <dbReference type="Proteomes" id="UP001142690"/>
    </source>
</evidence>